<reference evidence="14" key="1">
    <citation type="submission" date="2018-05" db="EMBL/GenBank/DDBJ databases">
        <title>Leptospira yasudae sp. nov. and Leptospira stimsonii sp. nov., two pathogenic species of the genus Leptospira isolated from environmental sources.</title>
        <authorList>
            <person name="Casanovas-Massana A."/>
            <person name="Hamond C."/>
            <person name="Santos L.A."/>
            <person name="Hacker K.P."/>
            <person name="Balassiano I."/>
            <person name="Medeiros M.A."/>
            <person name="Reis M.G."/>
            <person name="Ko A.I."/>
            <person name="Wunder E.A."/>
        </authorList>
    </citation>
    <scope>NUCLEOTIDE SEQUENCE [LARGE SCALE GENOMIC DNA]</scope>
    <source>
        <strain evidence="14">Yale</strain>
    </source>
</reference>
<keyword evidence="8" id="KW-0902">Two-component regulatory system</keyword>
<feature type="transmembrane region" description="Helical" evidence="10">
    <location>
        <begin position="12"/>
        <end position="35"/>
    </location>
</feature>
<sequence>MNLPPLQETMDLTWSPFAFYSCFSFFIFSINFYITYKNLRVQGSKEFLFVLLGFSVYSFGSFFELLSRNERWILFWDDFQFIGNDIIVIAISFFIPRMTSLTFAYKFPLSILLILFPICNEIIIWSGFHPEWIRTDICFLSETPWKALTYDYGPWMKLFITYYLSAQFLIVVILIWKFVTLKGFRKAQMFLLLIGIIFPFLGGLMTVAGLFPFLNPHLDIFPITGSIAALIWAYGLFYFRMMDLIPIARDKVFNLIQDGILILDKNNVILDYNEEAFVLFLSRLDTVGITLKEIYPDLDHLIQNYRKEKIDSFPDLRIFVKGELRYYEVILRNFSNHADQSDFWILTLRNITERKLGEERAIEEKNFLSMILDSTRVLFVALDKDGKILRFNKACENAFGYLSEEVRGFPFWDIFAEAHKKEQIKKIYLRMIRWKFLPKTQEQWIGKYRERKLIQWENREIKDKNGRTNYIISAGTDLTDVYNAENEIANLRSAYAEISKKNQLIEDQKEELEEIIDTLTKTQAQLVQTAKLADLGQLVSGIAHEINNPLGAIQASNQNIQHYTRSFREKSKHYFRLLNRLPQEIRDQISTLIEVAGNHNDLVLGLERRKRVKEVKANLEKIGIENPTNDLCEIAIECGLYGREEEYSNILKHSEVISILELITDLLGPERNSQTIQTAVERSSKILYALKSLAHFESNSILEESNIRENVEIVLALYQNLFRHGVELSVEFEDLPPVPIYRDDLLHLWTNLIMNAVQAMNYSGKLNIVGLRENGYAVIKVEDSGPGIPDSLRDKIFDPFFTTKPPGEGSGLGLDICMKIVEKHNGKIVFESEPGKTVFTVRLPYRHSSENVFVKRR</sequence>
<evidence type="ECO:0000256" key="9">
    <source>
        <dbReference type="SAM" id="Coils"/>
    </source>
</evidence>
<dbReference type="CDD" id="cd00082">
    <property type="entry name" value="HisKA"/>
    <property type="match status" value="1"/>
</dbReference>
<dbReference type="InterPro" id="IPR005467">
    <property type="entry name" value="His_kinase_dom"/>
</dbReference>
<evidence type="ECO:0000256" key="3">
    <source>
        <dbReference type="ARBA" id="ARBA00022553"/>
    </source>
</evidence>
<evidence type="ECO:0000313" key="14">
    <source>
        <dbReference type="Proteomes" id="UP000265798"/>
    </source>
</evidence>
<keyword evidence="10" id="KW-0472">Membrane</keyword>
<keyword evidence="4" id="KW-0808">Transferase</keyword>
<evidence type="ECO:0000256" key="10">
    <source>
        <dbReference type="SAM" id="Phobius"/>
    </source>
</evidence>
<dbReference type="Proteomes" id="UP000265798">
    <property type="component" value="Unassembled WGS sequence"/>
</dbReference>
<feature type="transmembrane region" description="Helical" evidence="10">
    <location>
        <begin position="47"/>
        <end position="67"/>
    </location>
</feature>
<proteinExistence type="predicted"/>
<keyword evidence="9" id="KW-0175">Coiled coil</keyword>
<dbReference type="EC" id="2.7.13.3" evidence="2"/>
<dbReference type="SUPFAM" id="SSF55874">
    <property type="entry name" value="ATPase domain of HSP90 chaperone/DNA topoisomerase II/histidine kinase"/>
    <property type="match status" value="1"/>
</dbReference>
<dbReference type="SUPFAM" id="SSF47384">
    <property type="entry name" value="Homodimeric domain of signal transducing histidine kinase"/>
    <property type="match status" value="1"/>
</dbReference>
<feature type="transmembrane region" description="Helical" evidence="10">
    <location>
        <begin position="220"/>
        <end position="239"/>
    </location>
</feature>
<comment type="catalytic activity">
    <reaction evidence="1">
        <text>ATP + protein L-histidine = ADP + protein N-phospho-L-histidine.</text>
        <dbReference type="EC" id="2.7.13.3"/>
    </reaction>
</comment>
<dbReference type="Pfam" id="PF16927">
    <property type="entry name" value="HisKA_7TM"/>
    <property type="match status" value="1"/>
</dbReference>
<name>A0A396Z335_9LEPT</name>
<gene>
    <name evidence="13" type="ORF">DLM75_15270</name>
</gene>
<comment type="caution">
    <text evidence="13">The sequence shown here is derived from an EMBL/GenBank/DDBJ whole genome shotgun (WGS) entry which is preliminary data.</text>
</comment>
<evidence type="ECO:0000259" key="12">
    <source>
        <dbReference type="PROSITE" id="PS50112"/>
    </source>
</evidence>
<dbReference type="Gene3D" id="1.10.287.130">
    <property type="match status" value="1"/>
</dbReference>
<dbReference type="InterPro" id="IPR000014">
    <property type="entry name" value="PAS"/>
</dbReference>
<dbReference type="InterPro" id="IPR003661">
    <property type="entry name" value="HisK_dim/P_dom"/>
</dbReference>
<dbReference type="InterPro" id="IPR004358">
    <property type="entry name" value="Sig_transdc_His_kin-like_C"/>
</dbReference>
<evidence type="ECO:0000256" key="8">
    <source>
        <dbReference type="ARBA" id="ARBA00023012"/>
    </source>
</evidence>
<dbReference type="PROSITE" id="PS50109">
    <property type="entry name" value="HIS_KIN"/>
    <property type="match status" value="1"/>
</dbReference>
<feature type="domain" description="PAS" evidence="12">
    <location>
        <begin position="364"/>
        <end position="408"/>
    </location>
</feature>
<evidence type="ECO:0000259" key="11">
    <source>
        <dbReference type="PROSITE" id="PS50109"/>
    </source>
</evidence>
<evidence type="ECO:0000313" key="13">
    <source>
        <dbReference type="EMBL" id="RHX89205.1"/>
    </source>
</evidence>
<dbReference type="SMART" id="SM00387">
    <property type="entry name" value="HATPase_c"/>
    <property type="match status" value="1"/>
</dbReference>
<dbReference type="RefSeq" id="WP_118969368.1">
    <property type="nucleotide sequence ID" value="NZ_QHCT01000004.1"/>
</dbReference>
<accession>A0A396Z335</accession>
<feature type="domain" description="Histidine kinase" evidence="11">
    <location>
        <begin position="657"/>
        <end position="847"/>
    </location>
</feature>
<evidence type="ECO:0000256" key="1">
    <source>
        <dbReference type="ARBA" id="ARBA00000085"/>
    </source>
</evidence>
<keyword evidence="6" id="KW-0418">Kinase</keyword>
<dbReference type="OrthoDB" id="342758at2"/>
<evidence type="ECO:0000256" key="6">
    <source>
        <dbReference type="ARBA" id="ARBA00022777"/>
    </source>
</evidence>
<dbReference type="PANTHER" id="PTHR43065:SF10">
    <property type="entry name" value="PEROXIDE STRESS-ACTIVATED HISTIDINE KINASE MAK3"/>
    <property type="match status" value="1"/>
</dbReference>
<feature type="transmembrane region" description="Helical" evidence="10">
    <location>
        <begin position="191"/>
        <end position="214"/>
    </location>
</feature>
<dbReference type="InterPro" id="IPR035965">
    <property type="entry name" value="PAS-like_dom_sf"/>
</dbReference>
<dbReference type="NCBIfam" id="TIGR00229">
    <property type="entry name" value="sensory_box"/>
    <property type="match status" value="1"/>
</dbReference>
<dbReference type="EMBL" id="QHCT01000004">
    <property type="protein sequence ID" value="RHX89205.1"/>
    <property type="molecule type" value="Genomic_DNA"/>
</dbReference>
<feature type="transmembrane region" description="Helical" evidence="10">
    <location>
        <begin position="107"/>
        <end position="128"/>
    </location>
</feature>
<feature type="transmembrane region" description="Helical" evidence="10">
    <location>
        <begin position="160"/>
        <end position="179"/>
    </location>
</feature>
<dbReference type="Pfam" id="PF02518">
    <property type="entry name" value="HATPase_c"/>
    <property type="match status" value="1"/>
</dbReference>
<feature type="transmembrane region" description="Helical" evidence="10">
    <location>
        <begin position="79"/>
        <end position="95"/>
    </location>
</feature>
<evidence type="ECO:0000256" key="5">
    <source>
        <dbReference type="ARBA" id="ARBA00022741"/>
    </source>
</evidence>
<dbReference type="Gene3D" id="3.30.565.10">
    <property type="entry name" value="Histidine kinase-like ATPase, C-terminal domain"/>
    <property type="match status" value="1"/>
</dbReference>
<keyword evidence="7" id="KW-0067">ATP-binding</keyword>
<dbReference type="InterPro" id="IPR031621">
    <property type="entry name" value="HisKA_7TM"/>
</dbReference>
<dbReference type="CDD" id="cd00130">
    <property type="entry name" value="PAS"/>
    <property type="match status" value="1"/>
</dbReference>
<evidence type="ECO:0000256" key="4">
    <source>
        <dbReference type="ARBA" id="ARBA00022679"/>
    </source>
</evidence>
<dbReference type="PROSITE" id="PS50112">
    <property type="entry name" value="PAS"/>
    <property type="match status" value="1"/>
</dbReference>
<dbReference type="SMART" id="SM00091">
    <property type="entry name" value="PAS"/>
    <property type="match status" value="2"/>
</dbReference>
<dbReference type="AlphaFoldDB" id="A0A396Z335"/>
<dbReference type="PRINTS" id="PR00344">
    <property type="entry name" value="BCTRLSENSOR"/>
</dbReference>
<dbReference type="SUPFAM" id="SSF55785">
    <property type="entry name" value="PYP-like sensor domain (PAS domain)"/>
    <property type="match status" value="2"/>
</dbReference>
<dbReference type="GO" id="GO:0005524">
    <property type="term" value="F:ATP binding"/>
    <property type="evidence" value="ECO:0007669"/>
    <property type="project" value="UniProtKB-KW"/>
</dbReference>
<evidence type="ECO:0000256" key="2">
    <source>
        <dbReference type="ARBA" id="ARBA00012438"/>
    </source>
</evidence>
<keyword evidence="10" id="KW-0812">Transmembrane</keyword>
<dbReference type="InterPro" id="IPR003594">
    <property type="entry name" value="HATPase_dom"/>
</dbReference>
<organism evidence="13 14">
    <name type="scientific">Leptospira stimsonii</name>
    <dbReference type="NCBI Taxonomy" id="2202203"/>
    <lineage>
        <taxon>Bacteria</taxon>
        <taxon>Pseudomonadati</taxon>
        <taxon>Spirochaetota</taxon>
        <taxon>Spirochaetia</taxon>
        <taxon>Leptospirales</taxon>
        <taxon>Leptospiraceae</taxon>
        <taxon>Leptospira</taxon>
    </lineage>
</organism>
<dbReference type="GO" id="GO:0000155">
    <property type="term" value="F:phosphorelay sensor kinase activity"/>
    <property type="evidence" value="ECO:0007669"/>
    <property type="project" value="InterPro"/>
</dbReference>
<evidence type="ECO:0000256" key="7">
    <source>
        <dbReference type="ARBA" id="ARBA00022840"/>
    </source>
</evidence>
<dbReference type="InterPro" id="IPR036097">
    <property type="entry name" value="HisK_dim/P_sf"/>
</dbReference>
<protein>
    <recommendedName>
        <fullName evidence="2">histidine kinase</fullName>
        <ecNumber evidence="2">2.7.13.3</ecNumber>
    </recommendedName>
</protein>
<dbReference type="PANTHER" id="PTHR43065">
    <property type="entry name" value="SENSOR HISTIDINE KINASE"/>
    <property type="match status" value="1"/>
</dbReference>
<keyword evidence="3" id="KW-0597">Phosphoprotein</keyword>
<dbReference type="Gene3D" id="3.30.450.20">
    <property type="entry name" value="PAS domain"/>
    <property type="match status" value="2"/>
</dbReference>
<keyword evidence="5" id="KW-0547">Nucleotide-binding</keyword>
<dbReference type="InterPro" id="IPR036890">
    <property type="entry name" value="HATPase_C_sf"/>
</dbReference>
<feature type="coiled-coil region" evidence="9">
    <location>
        <begin position="481"/>
        <end position="529"/>
    </location>
</feature>
<dbReference type="Pfam" id="PF13426">
    <property type="entry name" value="PAS_9"/>
    <property type="match status" value="1"/>
</dbReference>
<keyword evidence="10" id="KW-1133">Transmembrane helix</keyword>